<protein>
    <submittedName>
        <fullName evidence="2">Uncharacterized protein</fullName>
    </submittedName>
</protein>
<keyword evidence="3" id="KW-1185">Reference proteome</keyword>
<evidence type="ECO:0000313" key="3">
    <source>
        <dbReference type="Proteomes" id="UP000019116"/>
    </source>
</evidence>
<dbReference type="Gramene" id="TraesROB_scaffold_089978_01G000100.1">
    <property type="protein sequence ID" value="TraesROB_scaffold_089978_01G000100.1"/>
    <property type="gene ID" value="TraesROB_scaffold_089978_01G000100"/>
</dbReference>
<dbReference type="Gramene" id="TraesRN7B0100470200.1">
    <property type="protein sequence ID" value="TraesRN7B0100470200.1"/>
    <property type="gene ID" value="TraesRN7B0100470200"/>
</dbReference>
<evidence type="ECO:0000256" key="1">
    <source>
        <dbReference type="SAM" id="MobiDB-lite"/>
    </source>
</evidence>
<proteinExistence type="predicted"/>
<dbReference type="PANTHER" id="PTHR48133">
    <property type="entry name" value="GRF-TYPE DOMAIN-CONTAINING PROTEIN"/>
    <property type="match status" value="1"/>
</dbReference>
<dbReference type="PANTHER" id="PTHR48133:SF1">
    <property type="entry name" value="BOWMAN-BIRK SERINE PROTEASE INHIBITORS FAMILY DOMAIN-CONTAINING PROTEIN"/>
    <property type="match status" value="1"/>
</dbReference>
<accession>A0A3B6SIX9</accession>
<name>A0A3B6SIX9_WHEAT</name>
<reference evidence="2" key="1">
    <citation type="submission" date="2018-08" db="EMBL/GenBank/DDBJ databases">
        <authorList>
            <person name="Rossello M."/>
        </authorList>
    </citation>
    <scope>NUCLEOTIDE SEQUENCE [LARGE SCALE GENOMIC DNA]</scope>
    <source>
        <strain evidence="2">cv. Chinese Spring</strain>
    </source>
</reference>
<reference evidence="2" key="2">
    <citation type="submission" date="2018-10" db="UniProtKB">
        <authorList>
            <consortium name="EnsemblPlants"/>
        </authorList>
    </citation>
    <scope>IDENTIFICATION</scope>
</reference>
<dbReference type="Proteomes" id="UP000019116">
    <property type="component" value="Chromosome 7B"/>
</dbReference>
<dbReference type="Gramene" id="TraesCS7B02G176300.1">
    <property type="protein sequence ID" value="TraesCS7B02G176300.1.cds1"/>
    <property type="gene ID" value="TraesCS7B02G176300"/>
</dbReference>
<dbReference type="Gramene" id="TraesCLE_scaffold_1202640_01G000100.1">
    <property type="protein sequence ID" value="TraesCLE_scaffold_1202640_01G000100.1"/>
    <property type="gene ID" value="TraesCLE_scaffold_1202640_01G000100"/>
</dbReference>
<feature type="region of interest" description="Disordered" evidence="1">
    <location>
        <begin position="1"/>
        <end position="20"/>
    </location>
</feature>
<organism evidence="2">
    <name type="scientific">Triticum aestivum</name>
    <name type="common">Wheat</name>
    <dbReference type="NCBI Taxonomy" id="4565"/>
    <lineage>
        <taxon>Eukaryota</taxon>
        <taxon>Viridiplantae</taxon>
        <taxon>Streptophyta</taxon>
        <taxon>Embryophyta</taxon>
        <taxon>Tracheophyta</taxon>
        <taxon>Spermatophyta</taxon>
        <taxon>Magnoliopsida</taxon>
        <taxon>Liliopsida</taxon>
        <taxon>Poales</taxon>
        <taxon>Poaceae</taxon>
        <taxon>BOP clade</taxon>
        <taxon>Pooideae</taxon>
        <taxon>Triticodae</taxon>
        <taxon>Triticeae</taxon>
        <taxon>Triticinae</taxon>
        <taxon>Triticum</taxon>
    </lineage>
</organism>
<dbReference type="Gramene" id="TraesWEE_scaffold_003427_01G000100.1">
    <property type="protein sequence ID" value="TraesWEE_scaffold_003427_01G000100.1"/>
    <property type="gene ID" value="TraesWEE_scaffold_003427_01G000100"/>
</dbReference>
<sequence length="118" mass="13403">MASSGSMTRPPCANQEDMPNKWEDASLDKVKEKDVNILPCWCGDVCKVKVSTDRKKAWTEGRRYFVCPNYAYDRALPTNAYDQPPVSSRSKMLLSNVFNTNNKFLCSHRLLYASTSRG</sequence>
<dbReference type="AlphaFoldDB" id="A0A3B6SIX9"/>
<dbReference type="EnsemblPlants" id="TraesCS7B02G176300.1">
    <property type="protein sequence ID" value="TraesCS7B02G176300.1.cds1"/>
    <property type="gene ID" value="TraesCS7B02G176300"/>
</dbReference>
<evidence type="ECO:0000313" key="2">
    <source>
        <dbReference type="EnsemblPlants" id="TraesCS7B02G176300.1.cds1"/>
    </source>
</evidence>